<feature type="region of interest" description="Disordered" evidence="1">
    <location>
        <begin position="1"/>
        <end position="20"/>
    </location>
</feature>
<name>A0A2X2SSL4_9ENTR</name>
<evidence type="ECO:0000256" key="1">
    <source>
        <dbReference type="SAM" id="MobiDB-lite"/>
    </source>
</evidence>
<accession>A0A2X2SSL4</accession>
<proteinExistence type="predicted"/>
<evidence type="ECO:0000313" key="3">
    <source>
        <dbReference type="EMBL" id="SQA96252.1"/>
    </source>
</evidence>
<dbReference type="AlphaFoldDB" id="A0A2X2SSL4"/>
<gene>
    <name evidence="3" type="ORF">NCTC12120_00005</name>
</gene>
<keyword evidence="2" id="KW-0812">Transmembrane</keyword>
<organism evidence="3 4">
    <name type="scientific">Cedecea neteri</name>
    <dbReference type="NCBI Taxonomy" id="158822"/>
    <lineage>
        <taxon>Bacteria</taxon>
        <taxon>Pseudomonadati</taxon>
        <taxon>Pseudomonadota</taxon>
        <taxon>Gammaproteobacteria</taxon>
        <taxon>Enterobacterales</taxon>
        <taxon>Enterobacteriaceae</taxon>
        <taxon>Cedecea</taxon>
    </lineage>
</organism>
<feature type="transmembrane region" description="Helical" evidence="2">
    <location>
        <begin position="89"/>
        <end position="110"/>
    </location>
</feature>
<evidence type="ECO:0000313" key="4">
    <source>
        <dbReference type="Proteomes" id="UP000251197"/>
    </source>
</evidence>
<keyword evidence="2" id="KW-0472">Membrane</keyword>
<dbReference type="Pfam" id="PF04837">
    <property type="entry name" value="MbeB_N"/>
    <property type="match status" value="1"/>
</dbReference>
<reference evidence="3 4" key="1">
    <citation type="submission" date="2018-06" db="EMBL/GenBank/DDBJ databases">
        <authorList>
            <consortium name="Pathogen Informatics"/>
            <person name="Doyle S."/>
        </authorList>
    </citation>
    <scope>NUCLEOTIDE SEQUENCE [LARGE SCALE GENOMIC DNA]</scope>
    <source>
        <strain evidence="3 4">NCTC12120</strain>
    </source>
</reference>
<protein>
    <submittedName>
        <fullName evidence="3">MbeB-like, N-term conserved region</fullName>
    </submittedName>
</protein>
<dbReference type="InterPro" id="IPR006922">
    <property type="entry name" value="MbeB-like"/>
</dbReference>
<dbReference type="EMBL" id="UAVU01000001">
    <property type="protein sequence ID" value="SQA96252.1"/>
    <property type="molecule type" value="Genomic_DNA"/>
</dbReference>
<dbReference type="Proteomes" id="UP000251197">
    <property type="component" value="Unassembled WGS sequence"/>
</dbReference>
<sequence>MNSLSKMATDFRQKSSEQANDTEQLLKNEFDRLGKCVSEALSLSGQKISDDIAEQNRALSEALRHHSNGMTEAMQSHRESVMRLATRRWLSVLMTSLLLAGMCGGVLWLLSWKIASNLDEIAAQNATLEKLNAKTWGVEFREGKDGRYLVLPKGTEADTNWTIGKHRAVKLVKE</sequence>
<keyword evidence="2" id="KW-1133">Transmembrane helix</keyword>
<evidence type="ECO:0000256" key="2">
    <source>
        <dbReference type="SAM" id="Phobius"/>
    </source>
</evidence>